<dbReference type="Gene3D" id="3.20.20.370">
    <property type="entry name" value="Glycoside hydrolase/deacetylase"/>
    <property type="match status" value="1"/>
</dbReference>
<sequence>IRPRLFRPPYGAINNTVKAATTLSPVLWDLDTEDWKYRDPAKVARTVITKVQPNDVVLLHDIHATSVAAVPEILRTLTAEGYHFVTVSHLRATL</sequence>
<proteinExistence type="predicted"/>
<evidence type="ECO:0000256" key="2">
    <source>
        <dbReference type="ARBA" id="ARBA00022801"/>
    </source>
</evidence>
<feature type="non-terminal residue" evidence="4">
    <location>
        <position position="1"/>
    </location>
</feature>
<dbReference type="GO" id="GO:0016020">
    <property type="term" value="C:membrane"/>
    <property type="evidence" value="ECO:0007669"/>
    <property type="project" value="TreeGrafter"/>
</dbReference>
<dbReference type="GO" id="GO:0005975">
    <property type="term" value="P:carbohydrate metabolic process"/>
    <property type="evidence" value="ECO:0007669"/>
    <property type="project" value="InterPro"/>
</dbReference>
<evidence type="ECO:0000256" key="1">
    <source>
        <dbReference type="ARBA" id="ARBA00022723"/>
    </source>
</evidence>
<dbReference type="Proteomes" id="UP000235943">
    <property type="component" value="Unassembled WGS sequence"/>
</dbReference>
<comment type="caution">
    <text evidence="4">The sequence shown here is derived from an EMBL/GenBank/DDBJ whole genome shotgun (WGS) entry which is preliminary data.</text>
</comment>
<name>A0A2N8TF56_9ACTN</name>
<dbReference type="InterPro" id="IPR011330">
    <property type="entry name" value="Glyco_hydro/deAcase_b/a-brl"/>
</dbReference>
<reference evidence="4 5" key="1">
    <citation type="submission" date="2018-01" db="EMBL/GenBank/DDBJ databases">
        <title>Draft genome sequence of Streptomyces sp. 13K301.</title>
        <authorList>
            <person name="Sahin N."/>
            <person name="Saygin H."/>
            <person name="Ay H."/>
        </authorList>
    </citation>
    <scope>NUCLEOTIDE SEQUENCE [LARGE SCALE GENOMIC DNA]</scope>
    <source>
        <strain evidence="4 5">13K301</strain>
    </source>
</reference>
<feature type="domain" description="NodB homology" evidence="3">
    <location>
        <begin position="1"/>
        <end position="85"/>
    </location>
</feature>
<keyword evidence="2" id="KW-0378">Hydrolase</keyword>
<evidence type="ECO:0000313" key="4">
    <source>
        <dbReference type="EMBL" id="PNG17663.1"/>
    </source>
</evidence>
<dbReference type="InterPro" id="IPR050248">
    <property type="entry name" value="Polysacc_deacetylase_ArnD"/>
</dbReference>
<dbReference type="GO" id="GO:0046872">
    <property type="term" value="F:metal ion binding"/>
    <property type="evidence" value="ECO:0007669"/>
    <property type="project" value="UniProtKB-KW"/>
</dbReference>
<dbReference type="SUPFAM" id="SSF88713">
    <property type="entry name" value="Glycoside hydrolase/deacetylase"/>
    <property type="match status" value="1"/>
</dbReference>
<accession>A0A2N8TF56</accession>
<keyword evidence="1" id="KW-0479">Metal-binding</keyword>
<dbReference type="InterPro" id="IPR002509">
    <property type="entry name" value="NODB_dom"/>
</dbReference>
<gene>
    <name evidence="4" type="ORF">C1J00_35285</name>
</gene>
<dbReference type="PANTHER" id="PTHR10587">
    <property type="entry name" value="GLYCOSYL TRANSFERASE-RELATED"/>
    <property type="match status" value="1"/>
</dbReference>
<organism evidence="4 5">
    <name type="scientific">Streptomyces cahuitamycinicus</name>
    <dbReference type="NCBI Taxonomy" id="2070367"/>
    <lineage>
        <taxon>Bacteria</taxon>
        <taxon>Bacillati</taxon>
        <taxon>Actinomycetota</taxon>
        <taxon>Actinomycetes</taxon>
        <taxon>Kitasatosporales</taxon>
        <taxon>Streptomycetaceae</taxon>
        <taxon>Streptomyces</taxon>
    </lineage>
</organism>
<evidence type="ECO:0000259" key="3">
    <source>
        <dbReference type="PROSITE" id="PS51677"/>
    </source>
</evidence>
<dbReference type="GO" id="GO:0016810">
    <property type="term" value="F:hydrolase activity, acting on carbon-nitrogen (but not peptide) bonds"/>
    <property type="evidence" value="ECO:0007669"/>
    <property type="project" value="InterPro"/>
</dbReference>
<protein>
    <recommendedName>
        <fullName evidence="3">NodB homology domain-containing protein</fullName>
    </recommendedName>
</protein>
<dbReference type="PANTHER" id="PTHR10587:SF133">
    <property type="entry name" value="CHITIN DEACETYLASE 1-RELATED"/>
    <property type="match status" value="1"/>
</dbReference>
<dbReference type="PROSITE" id="PS51677">
    <property type="entry name" value="NODB"/>
    <property type="match status" value="1"/>
</dbReference>
<dbReference type="AlphaFoldDB" id="A0A2N8TF56"/>
<keyword evidence="5" id="KW-1185">Reference proteome</keyword>
<evidence type="ECO:0000313" key="5">
    <source>
        <dbReference type="Proteomes" id="UP000235943"/>
    </source>
</evidence>
<dbReference type="EMBL" id="POUC01000420">
    <property type="protein sequence ID" value="PNG17663.1"/>
    <property type="molecule type" value="Genomic_DNA"/>
</dbReference>